<proteinExistence type="inferred from homology"/>
<dbReference type="GO" id="GO:0070009">
    <property type="term" value="F:serine-type aminopeptidase activity"/>
    <property type="evidence" value="ECO:0007669"/>
    <property type="project" value="UniProtKB-UniRule"/>
</dbReference>
<comment type="similarity">
    <text evidence="1 7">Belongs to the peptidase S46 family.</text>
</comment>
<evidence type="ECO:0000313" key="8">
    <source>
        <dbReference type="EMBL" id="MDP2539885.1"/>
    </source>
</evidence>
<reference evidence="9 10" key="1">
    <citation type="journal article" date="2016" name="Nat. Commun.">
        <title>Microbial interactions lead to rapid micro-scale successions on model marine particles.</title>
        <authorList>
            <person name="Datta M.S."/>
            <person name="Sliwerska E."/>
            <person name="Gore J."/>
            <person name="Polz M.F."/>
            <person name="Cordero O.X."/>
        </authorList>
    </citation>
    <scope>NUCLEOTIDE SEQUENCE [LARGE SCALE GENOMIC DNA]</scope>
    <source>
        <strain evidence="9 10">4G03</strain>
    </source>
</reference>
<evidence type="ECO:0000313" key="9">
    <source>
        <dbReference type="EMBL" id="PHN97854.1"/>
    </source>
</evidence>
<reference evidence="8 11" key="3">
    <citation type="submission" date="2023-07" db="EMBL/GenBank/DDBJ databases">
        <title>Genome content predicts the carbon catabolic preferences of heterotrophic bacteria.</title>
        <authorList>
            <person name="Gralka M."/>
        </authorList>
    </citation>
    <scope>NUCLEOTIDE SEQUENCE [LARGE SCALE GENOMIC DNA]</scope>
    <source>
        <strain evidence="8 11">4G03</strain>
    </source>
</reference>
<evidence type="ECO:0000256" key="3">
    <source>
        <dbReference type="ARBA" id="ARBA00022670"/>
    </source>
</evidence>
<dbReference type="Proteomes" id="UP001242342">
    <property type="component" value="Unassembled WGS sequence"/>
</dbReference>
<evidence type="ECO:0000256" key="1">
    <source>
        <dbReference type="ARBA" id="ARBA00010491"/>
    </source>
</evidence>
<sequence>MKYIKILFLFIVVQVTAQQGGMWIPSLLEGMNEQEMTSLGSKLTAKDIYDVNNSSLKDAIGHFNGGCTSEVISPEGLILTNHHCGFGQIQSHSSLENDYLKDGFWAMSKKEELPNKGLYVEFIVRIDDVTTKALNGVNNAMTEREKQSTIDKNINEITKSVKKETWQNIKVKPFYKGNQYFLFVTEKFEDVRLVGAPPSSIGKFGSDTDNWVFPRHTGDFSLFRIYADKNNRPAKYSKDNVPYKPKHFLPVSLDGIEEGDFTMVFGFPGRTNEYLPAVAIKHITQEFNPSNIAIREAALKEIDAQMKASDAVRIKYASKQARIANAWKKWIGENLGIKKSNAIAERQAFEATFKKALKEKKLENTYGNILPEFEKLYADFADINIKRRNFIEVFLVTNELMQMTFRAYQLEQVALNKPEKFEDAKTSLINRIKGIHKNFDVNVDKGVFKNVMPLYNPTNVDASIYNKTSFTDLNKALQLLEGDAKKVVKNLNKDAAYQYAKPMIEEFYTKINPEFQQKNQPITALQKTYMKALMEALPNARYFPDANSTLRVTYGQVRGYSPRDAVYYNPVSYLEGVIEKYVPGDYEFDVPKKLRDLYNAKDFGQYTDKNGKVPVCFLGTNHTTGGNSGSPAIDAHGNLIGLNFDRVWEGTMSDMNYDPEICRNIMVDVRYVLFIVDKYAGAKHLIEEMKLVHPKKK</sequence>
<dbReference type="PANTHER" id="PTHR38469">
    <property type="entry name" value="PERIPLASMIC PEPTIDASE SUBFAMILY S1B"/>
    <property type="match status" value="1"/>
</dbReference>
<keyword evidence="3 7" id="KW-0645">Protease</keyword>
<dbReference type="RefSeq" id="WP_099214763.1">
    <property type="nucleotide sequence ID" value="NZ_JAUYVU010000001.1"/>
</dbReference>
<protein>
    <recommendedName>
        <fullName evidence="7">Dipeptidyl-peptidase</fullName>
        <ecNumber evidence="7">3.4.14.-</ecNumber>
    </recommendedName>
</protein>
<dbReference type="GO" id="GO:0006508">
    <property type="term" value="P:proteolysis"/>
    <property type="evidence" value="ECO:0007669"/>
    <property type="project" value="UniProtKB-KW"/>
</dbReference>
<evidence type="ECO:0000256" key="4">
    <source>
        <dbReference type="ARBA" id="ARBA00022729"/>
    </source>
</evidence>
<gene>
    <name evidence="9" type="ORF">CSC81_05430</name>
    <name evidence="8" type="ORF">Q8W23_00195</name>
</gene>
<comment type="caution">
    <text evidence="9">The sequence shown here is derived from an EMBL/GenBank/DDBJ whole genome shotgun (WGS) entry which is preliminary data.</text>
</comment>
<comment type="function">
    <text evidence="7">Catalyzes the removal of dipeptides from the N-terminus of oligopeptides.</text>
</comment>
<dbReference type="GO" id="GO:0008239">
    <property type="term" value="F:dipeptidyl-peptidase activity"/>
    <property type="evidence" value="ECO:0007669"/>
    <property type="project" value="UniProtKB-UniRule"/>
</dbReference>
<keyword evidence="11" id="KW-1185">Reference proteome</keyword>
<keyword evidence="4" id="KW-0732">Signal</keyword>
<dbReference type="AlphaFoldDB" id="A0A2G1BV47"/>
<evidence type="ECO:0000256" key="2">
    <source>
        <dbReference type="ARBA" id="ARBA00022438"/>
    </source>
</evidence>
<dbReference type="EMBL" id="JAUYVU010000001">
    <property type="protein sequence ID" value="MDP2539885.1"/>
    <property type="molecule type" value="Genomic_DNA"/>
</dbReference>
<dbReference type="InterPro" id="IPR019500">
    <property type="entry name" value="Pep_S46"/>
</dbReference>
<dbReference type="GO" id="GO:0043171">
    <property type="term" value="P:peptide catabolic process"/>
    <property type="evidence" value="ECO:0007669"/>
    <property type="project" value="UniProtKB-UniRule"/>
</dbReference>
<dbReference type="Pfam" id="PF10459">
    <property type="entry name" value="Peptidase_S46"/>
    <property type="match status" value="2"/>
</dbReference>
<keyword evidence="6 7" id="KW-0720">Serine protease</keyword>
<dbReference type="Proteomes" id="UP000222163">
    <property type="component" value="Unassembled WGS sequence"/>
</dbReference>
<organism evidence="9 10">
    <name type="scientific">Tenacibaculum discolor</name>
    <dbReference type="NCBI Taxonomy" id="361581"/>
    <lineage>
        <taxon>Bacteria</taxon>
        <taxon>Pseudomonadati</taxon>
        <taxon>Bacteroidota</taxon>
        <taxon>Flavobacteriia</taxon>
        <taxon>Flavobacteriales</taxon>
        <taxon>Flavobacteriaceae</taxon>
        <taxon>Tenacibaculum</taxon>
    </lineage>
</organism>
<dbReference type="PANTHER" id="PTHR38469:SF1">
    <property type="entry name" value="PERIPLASMIC PEPTIDASE SUBFAMILY S1B"/>
    <property type="match status" value="1"/>
</dbReference>
<evidence type="ECO:0000256" key="7">
    <source>
        <dbReference type="RuleBase" id="RU366067"/>
    </source>
</evidence>
<dbReference type="SUPFAM" id="SSF50494">
    <property type="entry name" value="Trypsin-like serine proteases"/>
    <property type="match status" value="1"/>
</dbReference>
<keyword evidence="2 7" id="KW-0031">Aminopeptidase</keyword>
<evidence type="ECO:0000256" key="6">
    <source>
        <dbReference type="ARBA" id="ARBA00022825"/>
    </source>
</evidence>
<evidence type="ECO:0000256" key="5">
    <source>
        <dbReference type="ARBA" id="ARBA00022801"/>
    </source>
</evidence>
<dbReference type="InterPro" id="IPR009003">
    <property type="entry name" value="Peptidase_S1_PA"/>
</dbReference>
<dbReference type="EC" id="3.4.14.-" evidence="7"/>
<name>A0A2G1BV47_9FLAO</name>
<keyword evidence="5 7" id="KW-0378">Hydrolase</keyword>
<accession>A0A2G1BV47</accession>
<evidence type="ECO:0000313" key="10">
    <source>
        <dbReference type="Proteomes" id="UP000222163"/>
    </source>
</evidence>
<reference evidence="9" key="2">
    <citation type="submission" date="2017-10" db="EMBL/GenBank/DDBJ databases">
        <authorList>
            <person name="Enke T.N."/>
            <person name="Cordero O.X."/>
        </authorList>
    </citation>
    <scope>NUCLEOTIDE SEQUENCE</scope>
    <source>
        <strain evidence="9">4G03</strain>
    </source>
</reference>
<evidence type="ECO:0000313" key="11">
    <source>
        <dbReference type="Proteomes" id="UP001242342"/>
    </source>
</evidence>
<dbReference type="EMBL" id="PDUU01000004">
    <property type="protein sequence ID" value="PHN97854.1"/>
    <property type="molecule type" value="Genomic_DNA"/>
</dbReference>